<keyword evidence="3" id="KW-1185">Reference proteome</keyword>
<dbReference type="InterPro" id="IPR034660">
    <property type="entry name" value="DinB/YfiT-like"/>
</dbReference>
<dbReference type="InterPro" id="IPR017519">
    <property type="entry name" value="CHP03085"/>
</dbReference>
<dbReference type="RefSeq" id="WP_137770824.1">
    <property type="nucleotide sequence ID" value="NZ_BAAAIS010000003.1"/>
</dbReference>
<evidence type="ECO:0000313" key="3">
    <source>
        <dbReference type="Proteomes" id="UP001597280"/>
    </source>
</evidence>
<proteinExistence type="predicted"/>
<dbReference type="Proteomes" id="UP001597280">
    <property type="component" value="Unassembled WGS sequence"/>
</dbReference>
<protein>
    <submittedName>
        <fullName evidence="2">TIGR03085 family metal-binding protein</fullName>
    </submittedName>
</protein>
<accession>A0ABW4PZ65</accession>
<reference evidence="3" key="1">
    <citation type="journal article" date="2019" name="Int. J. Syst. Evol. Microbiol.">
        <title>The Global Catalogue of Microorganisms (GCM) 10K type strain sequencing project: providing services to taxonomists for standard genome sequencing and annotation.</title>
        <authorList>
            <consortium name="The Broad Institute Genomics Platform"/>
            <consortium name="The Broad Institute Genome Sequencing Center for Infectious Disease"/>
            <person name="Wu L."/>
            <person name="Ma J."/>
        </authorList>
    </citation>
    <scope>NUCLEOTIDE SEQUENCE [LARGE SCALE GENOMIC DNA]</scope>
    <source>
        <strain evidence="3">JCM 11650</strain>
    </source>
</reference>
<evidence type="ECO:0000256" key="1">
    <source>
        <dbReference type="SAM" id="MobiDB-lite"/>
    </source>
</evidence>
<evidence type="ECO:0000313" key="2">
    <source>
        <dbReference type="EMBL" id="MFD1835763.1"/>
    </source>
</evidence>
<dbReference type="NCBIfam" id="TIGR03083">
    <property type="entry name" value="maleylpyruvate isomerase family mycothiol-dependent enzyme"/>
    <property type="match status" value="1"/>
</dbReference>
<organism evidence="2 3">
    <name type="scientific">Brachybacterium rhamnosum</name>
    <dbReference type="NCBI Taxonomy" id="173361"/>
    <lineage>
        <taxon>Bacteria</taxon>
        <taxon>Bacillati</taxon>
        <taxon>Actinomycetota</taxon>
        <taxon>Actinomycetes</taxon>
        <taxon>Micrococcales</taxon>
        <taxon>Dermabacteraceae</taxon>
        <taxon>Brachybacterium</taxon>
    </lineage>
</organism>
<dbReference type="SUPFAM" id="SSF109854">
    <property type="entry name" value="DinB/YfiT-like putative metalloenzymes"/>
    <property type="match status" value="1"/>
</dbReference>
<dbReference type="NCBIfam" id="TIGR03085">
    <property type="entry name" value="TIGR03085 family metal-binding protein"/>
    <property type="match status" value="1"/>
</dbReference>
<gene>
    <name evidence="2" type="ORF">ACFSDA_11860</name>
</gene>
<sequence length="222" mass="24163">MTPSSDPRPADGAAGPDPRSERAQIADAFAQLGPAAPTILPGWDARELLDHLLLRERFWTLQLGGALPGPAGTALTQRKEAALDLPWEQKVALLREGPGRLSPAGRADALTGDLEQLIHHEDLRRAQDGWRPRRITPEVERAAWRGIGVFARLSLRVDARVTLVSPRGGKQVGPRRAEGSLRVHGEVLELLLWVTGRDEVARVQIQGDEAGLAALREGRRGI</sequence>
<comment type="caution">
    <text evidence="2">The sequence shown here is derived from an EMBL/GenBank/DDBJ whole genome shotgun (WGS) entry which is preliminary data.</text>
</comment>
<feature type="region of interest" description="Disordered" evidence="1">
    <location>
        <begin position="1"/>
        <end position="21"/>
    </location>
</feature>
<dbReference type="InterPro" id="IPR017517">
    <property type="entry name" value="Maleyloyr_isom"/>
</dbReference>
<name>A0ABW4PZ65_9MICO</name>
<dbReference type="EMBL" id="JBHUFL010000003">
    <property type="protein sequence ID" value="MFD1835763.1"/>
    <property type="molecule type" value="Genomic_DNA"/>
</dbReference>